<dbReference type="EMBL" id="JAHTBI010000090">
    <property type="protein sequence ID" value="MBV6289702.1"/>
    <property type="molecule type" value="Genomic_DNA"/>
</dbReference>
<sequence length="298" mass="31987">MLDVRKLRYFLAVAQALHFGRAALALHLAQPALTRQISALEAQLGFTLFERSSRTVSLTAEGQAFVPYARKVIEQLTLAEAMAAKLASGMAGHLSLGYASSVALSDRFTQAIQRFAQAFPEVQLNLIEEPSMGQWAHVRDGTLDIGLSRLPPPSEYASLHTDTLEHEPLLLALPSSDPLSALCEISLAQLQARPVILYPEQHGTGLNLTIETLFAEAGLTLQRGPCGQQSTSIIALVAAGQGVAVVPACTRALERKGVCYRPLSDANAQIALHAISRRHGRSRAAEAFLAIINKKAPA</sequence>
<evidence type="ECO:0000256" key="2">
    <source>
        <dbReference type="ARBA" id="ARBA00023015"/>
    </source>
</evidence>
<keyword evidence="2" id="KW-0805">Transcription regulation</keyword>
<gene>
    <name evidence="6" type="ORF">KUO17_22170</name>
</gene>
<dbReference type="CDD" id="cd08414">
    <property type="entry name" value="PBP2_LTTR_aromatics_like"/>
    <property type="match status" value="1"/>
</dbReference>
<dbReference type="PANTHER" id="PTHR30346">
    <property type="entry name" value="TRANSCRIPTIONAL DUAL REGULATOR HCAR-RELATED"/>
    <property type="match status" value="1"/>
</dbReference>
<dbReference type="InterPro" id="IPR005119">
    <property type="entry name" value="LysR_subst-bd"/>
</dbReference>
<name>A0A9Q2XME6_9PSED</name>
<dbReference type="PANTHER" id="PTHR30346:SF0">
    <property type="entry name" value="HCA OPERON TRANSCRIPTIONAL ACTIVATOR HCAR"/>
    <property type="match status" value="1"/>
</dbReference>
<keyword evidence="7" id="KW-1185">Reference proteome</keyword>
<protein>
    <submittedName>
        <fullName evidence="6">LysR family transcriptional regulator</fullName>
    </submittedName>
</protein>
<keyword evidence="3" id="KW-0238">DNA-binding</keyword>
<dbReference type="GO" id="GO:0003677">
    <property type="term" value="F:DNA binding"/>
    <property type="evidence" value="ECO:0007669"/>
    <property type="project" value="UniProtKB-KW"/>
</dbReference>
<dbReference type="GO" id="GO:0003700">
    <property type="term" value="F:DNA-binding transcription factor activity"/>
    <property type="evidence" value="ECO:0007669"/>
    <property type="project" value="InterPro"/>
</dbReference>
<dbReference type="InterPro" id="IPR000847">
    <property type="entry name" value="LysR_HTH_N"/>
</dbReference>
<reference evidence="6" key="2">
    <citation type="journal article" date="2023" name="Plant Pathol.">
        <title>Dismantling and reorganizing Pseudomonas marginalis sensu#lato.</title>
        <authorList>
            <person name="Sawada H."/>
            <person name="Fujikawa T."/>
            <person name="Satou M."/>
        </authorList>
    </citation>
    <scope>NUCLEOTIDE SEQUENCE</scope>
    <source>
        <strain evidence="6">MAFF 301350</strain>
    </source>
</reference>
<organism evidence="6 7">
    <name type="scientific">Pseudomonas aegrilactucae</name>
    <dbReference type="NCBI Taxonomy" id="2854028"/>
    <lineage>
        <taxon>Bacteria</taxon>
        <taxon>Pseudomonadati</taxon>
        <taxon>Pseudomonadota</taxon>
        <taxon>Gammaproteobacteria</taxon>
        <taxon>Pseudomonadales</taxon>
        <taxon>Pseudomonadaceae</taxon>
        <taxon>Pseudomonas</taxon>
    </lineage>
</organism>
<dbReference type="PROSITE" id="PS50931">
    <property type="entry name" value="HTH_LYSR"/>
    <property type="match status" value="1"/>
</dbReference>
<keyword evidence="4" id="KW-0804">Transcription</keyword>
<comment type="similarity">
    <text evidence="1">Belongs to the LysR transcriptional regulatory family.</text>
</comment>
<evidence type="ECO:0000256" key="1">
    <source>
        <dbReference type="ARBA" id="ARBA00009437"/>
    </source>
</evidence>
<dbReference type="AlphaFoldDB" id="A0A9Q2XME6"/>
<evidence type="ECO:0000313" key="7">
    <source>
        <dbReference type="Proteomes" id="UP001106592"/>
    </source>
</evidence>
<accession>A0A9Q2XME6</accession>
<evidence type="ECO:0000256" key="4">
    <source>
        <dbReference type="ARBA" id="ARBA00023163"/>
    </source>
</evidence>
<dbReference type="Pfam" id="PF00126">
    <property type="entry name" value="HTH_1"/>
    <property type="match status" value="1"/>
</dbReference>
<dbReference type="FunFam" id="1.10.10.10:FF:000001">
    <property type="entry name" value="LysR family transcriptional regulator"/>
    <property type="match status" value="1"/>
</dbReference>
<dbReference type="Proteomes" id="UP001106592">
    <property type="component" value="Unassembled WGS sequence"/>
</dbReference>
<evidence type="ECO:0000259" key="5">
    <source>
        <dbReference type="PROSITE" id="PS50931"/>
    </source>
</evidence>
<evidence type="ECO:0000256" key="3">
    <source>
        <dbReference type="ARBA" id="ARBA00023125"/>
    </source>
</evidence>
<feature type="domain" description="HTH lysR-type" evidence="5">
    <location>
        <begin position="2"/>
        <end position="59"/>
    </location>
</feature>
<dbReference type="GO" id="GO:0032993">
    <property type="term" value="C:protein-DNA complex"/>
    <property type="evidence" value="ECO:0007669"/>
    <property type="project" value="TreeGrafter"/>
</dbReference>
<reference evidence="6" key="1">
    <citation type="journal article" date="2022" name="Int. J. Syst. Evol. Microbiol.">
        <title>Pseudomonas aegrilactucae sp. nov. and Pseudomonas morbosilactucae sp. nov., pathogens causing bacterial rot of lettuce in Japan.</title>
        <authorList>
            <person name="Sawada H."/>
            <person name="Fujikawa T."/>
            <person name="Satou M."/>
        </authorList>
    </citation>
    <scope>NUCLEOTIDE SEQUENCE</scope>
    <source>
        <strain evidence="6">MAFF 301350</strain>
    </source>
</reference>
<comment type="caution">
    <text evidence="6">The sequence shown here is derived from an EMBL/GenBank/DDBJ whole genome shotgun (WGS) entry which is preliminary data.</text>
</comment>
<dbReference type="Pfam" id="PF03466">
    <property type="entry name" value="LysR_substrate"/>
    <property type="match status" value="1"/>
</dbReference>
<proteinExistence type="inferred from homology"/>
<dbReference type="RefSeq" id="WP_217977711.1">
    <property type="nucleotide sequence ID" value="NZ_JAHTBI010000090.1"/>
</dbReference>
<evidence type="ECO:0000313" key="6">
    <source>
        <dbReference type="EMBL" id="MBV6289702.1"/>
    </source>
</evidence>